<evidence type="ECO:0000313" key="2">
    <source>
        <dbReference type="Proteomes" id="UP000734854"/>
    </source>
</evidence>
<protein>
    <submittedName>
        <fullName evidence="1">Uncharacterized protein</fullName>
    </submittedName>
</protein>
<name>A0A8J5L8I8_ZINOF</name>
<dbReference type="Proteomes" id="UP000734854">
    <property type="component" value="Unassembled WGS sequence"/>
</dbReference>
<accession>A0A8J5L8I8</accession>
<reference evidence="1 2" key="1">
    <citation type="submission" date="2020-08" db="EMBL/GenBank/DDBJ databases">
        <title>Plant Genome Project.</title>
        <authorList>
            <person name="Zhang R.-G."/>
        </authorList>
    </citation>
    <scope>NUCLEOTIDE SEQUENCE [LARGE SCALE GENOMIC DNA]</scope>
    <source>
        <tissue evidence="1">Rhizome</tissue>
    </source>
</reference>
<sequence length="131" mass="14742">MVVINVLRSTIVQPAEATPKRRLWLSNLDLVTPHHHTLFVLFYRPDGSANFFDAAVLRDALSQADAETTVDDFGDFAPTRELEQLIPKLNADYTNGISAFPLLLLQKKRLCAVEEEILTASFLALPMRMED</sequence>
<keyword evidence="2" id="KW-1185">Reference proteome</keyword>
<dbReference type="EMBL" id="JACMSC010000006">
    <property type="protein sequence ID" value="KAG6517951.1"/>
    <property type="molecule type" value="Genomic_DNA"/>
</dbReference>
<dbReference type="AlphaFoldDB" id="A0A8J5L8I8"/>
<dbReference type="InterPro" id="IPR023213">
    <property type="entry name" value="CAT-like_dom_sf"/>
</dbReference>
<organism evidence="1 2">
    <name type="scientific">Zingiber officinale</name>
    <name type="common">Ginger</name>
    <name type="synonym">Amomum zingiber</name>
    <dbReference type="NCBI Taxonomy" id="94328"/>
    <lineage>
        <taxon>Eukaryota</taxon>
        <taxon>Viridiplantae</taxon>
        <taxon>Streptophyta</taxon>
        <taxon>Embryophyta</taxon>
        <taxon>Tracheophyta</taxon>
        <taxon>Spermatophyta</taxon>
        <taxon>Magnoliopsida</taxon>
        <taxon>Liliopsida</taxon>
        <taxon>Zingiberales</taxon>
        <taxon>Zingiberaceae</taxon>
        <taxon>Zingiber</taxon>
    </lineage>
</organism>
<proteinExistence type="predicted"/>
<dbReference type="Pfam" id="PF02458">
    <property type="entry name" value="Transferase"/>
    <property type="match status" value="1"/>
</dbReference>
<dbReference type="Gene3D" id="3.30.559.10">
    <property type="entry name" value="Chloramphenicol acetyltransferase-like domain"/>
    <property type="match status" value="1"/>
</dbReference>
<gene>
    <name evidence="1" type="ORF">ZIOFF_021351</name>
</gene>
<comment type="caution">
    <text evidence="1">The sequence shown here is derived from an EMBL/GenBank/DDBJ whole genome shotgun (WGS) entry which is preliminary data.</text>
</comment>
<evidence type="ECO:0000313" key="1">
    <source>
        <dbReference type="EMBL" id="KAG6517951.1"/>
    </source>
</evidence>